<accession>A0A8H7VRF8</accession>
<reference evidence="2" key="1">
    <citation type="submission" date="2021-01" db="EMBL/GenBank/DDBJ databases">
        <title>Metabolic potential, ecology and presence of endohyphal bacteria is reflected in genomic diversity of Mucoromycotina.</title>
        <authorList>
            <person name="Muszewska A."/>
            <person name="Okrasinska A."/>
            <person name="Steczkiewicz K."/>
            <person name="Drgas O."/>
            <person name="Orlowska M."/>
            <person name="Perlinska-Lenart U."/>
            <person name="Aleksandrzak-Piekarczyk T."/>
            <person name="Szatraj K."/>
            <person name="Zielenkiewicz U."/>
            <person name="Pilsyk S."/>
            <person name="Malc E."/>
            <person name="Mieczkowski P."/>
            <person name="Kruszewska J.S."/>
            <person name="Biernat P."/>
            <person name="Pawlowska J."/>
        </authorList>
    </citation>
    <scope>NUCLEOTIDE SEQUENCE</scope>
    <source>
        <strain evidence="2">WA0000018081</strain>
    </source>
</reference>
<keyword evidence="1" id="KW-0812">Transmembrane</keyword>
<evidence type="ECO:0000256" key="1">
    <source>
        <dbReference type="SAM" id="Phobius"/>
    </source>
</evidence>
<organism evidence="2 3">
    <name type="scientific">Thamnidium elegans</name>
    <dbReference type="NCBI Taxonomy" id="101142"/>
    <lineage>
        <taxon>Eukaryota</taxon>
        <taxon>Fungi</taxon>
        <taxon>Fungi incertae sedis</taxon>
        <taxon>Mucoromycota</taxon>
        <taxon>Mucoromycotina</taxon>
        <taxon>Mucoromycetes</taxon>
        <taxon>Mucorales</taxon>
        <taxon>Mucorineae</taxon>
        <taxon>Mucoraceae</taxon>
        <taxon>Thamnidium</taxon>
    </lineage>
</organism>
<dbReference type="Proteomes" id="UP000613177">
    <property type="component" value="Unassembled WGS sequence"/>
</dbReference>
<sequence>NMTVYDLHLETVLLENATEKSMKSWFNLTRSFFQIQVTDDWFPISLATGALNKTWQFNVSIATHQLEEEFGDSFPIQFNVIQSTPKPLLVISRDHLAHKWILLIVIIVSLLVMIAICIIIWLWRNMQKMKKTSKLVDHTMQSSILSTSDAIMIADTFRQVLSTSDINKSRTDIANHLLEKQLQSEGTSVLEVERRTSSRKNF</sequence>
<keyword evidence="1" id="KW-0472">Membrane</keyword>
<keyword evidence="1" id="KW-1133">Transmembrane helix</keyword>
<gene>
    <name evidence="2" type="ORF">INT48_001275</name>
</gene>
<comment type="caution">
    <text evidence="2">The sequence shown here is derived from an EMBL/GenBank/DDBJ whole genome shotgun (WGS) entry which is preliminary data.</text>
</comment>
<dbReference type="AlphaFoldDB" id="A0A8H7VRF8"/>
<proteinExistence type="predicted"/>
<protein>
    <submittedName>
        <fullName evidence="2">Uncharacterized protein</fullName>
    </submittedName>
</protein>
<evidence type="ECO:0000313" key="3">
    <source>
        <dbReference type="Proteomes" id="UP000613177"/>
    </source>
</evidence>
<feature type="non-terminal residue" evidence="2">
    <location>
        <position position="1"/>
    </location>
</feature>
<feature type="transmembrane region" description="Helical" evidence="1">
    <location>
        <begin position="100"/>
        <end position="123"/>
    </location>
</feature>
<keyword evidence="3" id="KW-1185">Reference proteome</keyword>
<dbReference type="EMBL" id="JAEPRE010000128">
    <property type="protein sequence ID" value="KAG2231966.1"/>
    <property type="molecule type" value="Genomic_DNA"/>
</dbReference>
<name>A0A8H7VRF8_9FUNG</name>
<evidence type="ECO:0000313" key="2">
    <source>
        <dbReference type="EMBL" id="KAG2231966.1"/>
    </source>
</evidence>